<organism evidence="1">
    <name type="scientific">marine sediment metagenome</name>
    <dbReference type="NCBI Taxonomy" id="412755"/>
    <lineage>
        <taxon>unclassified sequences</taxon>
        <taxon>metagenomes</taxon>
        <taxon>ecological metagenomes</taxon>
    </lineage>
</organism>
<proteinExistence type="predicted"/>
<dbReference type="AlphaFoldDB" id="X1BF97"/>
<sequence length="37" mass="4198">MSFLLENNSENVAARITHKGRQKIAQGNFNISYFQIG</sequence>
<reference evidence="1" key="1">
    <citation type="journal article" date="2014" name="Front. Microbiol.">
        <title>High frequency of phylogenetically diverse reductive dehalogenase-homologous genes in deep subseafloor sedimentary metagenomes.</title>
        <authorList>
            <person name="Kawai M."/>
            <person name="Futagami T."/>
            <person name="Toyoda A."/>
            <person name="Takaki Y."/>
            <person name="Nishi S."/>
            <person name="Hori S."/>
            <person name="Arai W."/>
            <person name="Tsubouchi T."/>
            <person name="Morono Y."/>
            <person name="Uchiyama I."/>
            <person name="Ito T."/>
            <person name="Fujiyama A."/>
            <person name="Inagaki F."/>
            <person name="Takami H."/>
        </authorList>
    </citation>
    <scope>NUCLEOTIDE SEQUENCE</scope>
    <source>
        <strain evidence="1">Expedition CK06-06</strain>
    </source>
</reference>
<name>X1BF97_9ZZZZ</name>
<protein>
    <submittedName>
        <fullName evidence="1">Uncharacterized protein</fullName>
    </submittedName>
</protein>
<evidence type="ECO:0000313" key="1">
    <source>
        <dbReference type="EMBL" id="GAG82793.1"/>
    </source>
</evidence>
<accession>X1BF97</accession>
<comment type="caution">
    <text evidence="1">The sequence shown here is derived from an EMBL/GenBank/DDBJ whole genome shotgun (WGS) entry which is preliminary data.</text>
</comment>
<dbReference type="EMBL" id="BART01012583">
    <property type="protein sequence ID" value="GAG82793.1"/>
    <property type="molecule type" value="Genomic_DNA"/>
</dbReference>
<feature type="non-terminal residue" evidence="1">
    <location>
        <position position="37"/>
    </location>
</feature>
<gene>
    <name evidence="1" type="ORF">S01H4_26187</name>
</gene>